<gene>
    <name evidence="1" type="ORF">V1477_015467</name>
</gene>
<organism evidence="1 2">
    <name type="scientific">Vespula maculifrons</name>
    <name type="common">Eastern yellow jacket</name>
    <name type="synonym">Wasp</name>
    <dbReference type="NCBI Taxonomy" id="7453"/>
    <lineage>
        <taxon>Eukaryota</taxon>
        <taxon>Metazoa</taxon>
        <taxon>Ecdysozoa</taxon>
        <taxon>Arthropoda</taxon>
        <taxon>Hexapoda</taxon>
        <taxon>Insecta</taxon>
        <taxon>Pterygota</taxon>
        <taxon>Neoptera</taxon>
        <taxon>Endopterygota</taxon>
        <taxon>Hymenoptera</taxon>
        <taxon>Apocrita</taxon>
        <taxon>Aculeata</taxon>
        <taxon>Vespoidea</taxon>
        <taxon>Vespidae</taxon>
        <taxon>Vespinae</taxon>
        <taxon>Vespula</taxon>
    </lineage>
</organism>
<evidence type="ECO:0000313" key="2">
    <source>
        <dbReference type="Proteomes" id="UP001607303"/>
    </source>
</evidence>
<comment type="caution">
    <text evidence="1">The sequence shown here is derived from an EMBL/GenBank/DDBJ whole genome shotgun (WGS) entry which is preliminary data.</text>
</comment>
<proteinExistence type="predicted"/>
<dbReference type="AlphaFoldDB" id="A0ABD2BFW8"/>
<accession>A0ABD2BFW8</accession>
<name>A0ABD2BFW8_VESMC</name>
<sequence length="61" mass="6765">MTVGQKSSLFHMVHTYGGSIRTRTDSLERLEQLHNIAEQQGSTSNTGRAVQNTLSCINNMN</sequence>
<evidence type="ECO:0000313" key="1">
    <source>
        <dbReference type="EMBL" id="KAL2731644.1"/>
    </source>
</evidence>
<protein>
    <submittedName>
        <fullName evidence="1">SH2B adapter protein 1-like isoform X1</fullName>
    </submittedName>
</protein>
<dbReference type="EMBL" id="JAYRBN010000076">
    <property type="protein sequence ID" value="KAL2731644.1"/>
    <property type="molecule type" value="Genomic_DNA"/>
</dbReference>
<reference evidence="1 2" key="1">
    <citation type="journal article" date="2024" name="Ann. Entomol. Soc. Am.">
        <title>Genomic analyses of the southern and eastern yellowjacket wasps (Hymenoptera: Vespidae) reveal evolutionary signatures of social life.</title>
        <authorList>
            <person name="Catto M.A."/>
            <person name="Caine P.B."/>
            <person name="Orr S.E."/>
            <person name="Hunt B.G."/>
            <person name="Goodisman M.A.D."/>
        </authorList>
    </citation>
    <scope>NUCLEOTIDE SEQUENCE [LARGE SCALE GENOMIC DNA]</scope>
    <source>
        <strain evidence="1">232</strain>
        <tissue evidence="1">Head and thorax</tissue>
    </source>
</reference>
<dbReference type="Proteomes" id="UP001607303">
    <property type="component" value="Unassembled WGS sequence"/>
</dbReference>
<keyword evidence="2" id="KW-1185">Reference proteome</keyword>